<organism evidence="5 6">
    <name type="scientific">Acanthosepion pharaonis</name>
    <name type="common">Pharaoh cuttlefish</name>
    <name type="synonym">Sepia pharaonis</name>
    <dbReference type="NCBI Taxonomy" id="158019"/>
    <lineage>
        <taxon>Eukaryota</taxon>
        <taxon>Metazoa</taxon>
        <taxon>Spiralia</taxon>
        <taxon>Lophotrochozoa</taxon>
        <taxon>Mollusca</taxon>
        <taxon>Cephalopoda</taxon>
        <taxon>Coleoidea</taxon>
        <taxon>Decapodiformes</taxon>
        <taxon>Sepiida</taxon>
        <taxon>Sepiina</taxon>
        <taxon>Sepiidae</taxon>
        <taxon>Acanthosepion</taxon>
    </lineage>
</organism>
<dbReference type="GO" id="GO:0004252">
    <property type="term" value="F:serine-type endopeptidase activity"/>
    <property type="evidence" value="ECO:0007669"/>
    <property type="project" value="TreeGrafter"/>
</dbReference>
<dbReference type="InterPro" id="IPR000859">
    <property type="entry name" value="CUB_dom"/>
</dbReference>
<comment type="caution">
    <text evidence="5">The sequence shown here is derived from an EMBL/GenBank/DDBJ whole genome shotgun (WGS) entry which is preliminary data.</text>
</comment>
<feature type="disulfide bond" evidence="2">
    <location>
        <begin position="29"/>
        <end position="56"/>
    </location>
</feature>
<dbReference type="PANTHER" id="PTHR24255:SF31">
    <property type="entry name" value="CUBILIN-LIKE PROTEIN"/>
    <property type="match status" value="1"/>
</dbReference>
<evidence type="ECO:0000259" key="4">
    <source>
        <dbReference type="PROSITE" id="PS01180"/>
    </source>
</evidence>
<dbReference type="Pfam" id="PF00431">
    <property type="entry name" value="CUB"/>
    <property type="match status" value="1"/>
</dbReference>
<sequence length="247" mass="28219">MTNRCNNTNSNYFQVEYKCVKDYQTLNLCENKYLTAQSGYISTPRYPNNLHGPFSCNMKIEVLAHQQIHLHIIDLDLKSKTGSNCTDYLYIDQILNSITLCGRRSNERIDTLQNVMNLMLTVGSKGSHKGLWLYYEAFPPLPTSTTPMTTTMKLSLKNSKLSIRNSQHYHSQPEQEKEDSMIFVAAVASGVIGTLVFILIALLALLVFKIQRERRIKEMYISSTGRNRDMNHKSKTQTICNCATFDV</sequence>
<evidence type="ECO:0000313" key="5">
    <source>
        <dbReference type="EMBL" id="CAE1301431.1"/>
    </source>
</evidence>
<dbReference type="PROSITE" id="PS01180">
    <property type="entry name" value="CUB"/>
    <property type="match status" value="1"/>
</dbReference>
<dbReference type="AlphaFoldDB" id="A0A812DHT4"/>
<evidence type="ECO:0000256" key="2">
    <source>
        <dbReference type="PROSITE-ProRule" id="PRU00059"/>
    </source>
</evidence>
<evidence type="ECO:0000313" key="6">
    <source>
        <dbReference type="Proteomes" id="UP000597762"/>
    </source>
</evidence>
<evidence type="ECO:0000256" key="3">
    <source>
        <dbReference type="SAM" id="Phobius"/>
    </source>
</evidence>
<protein>
    <recommendedName>
        <fullName evidence="4">CUB domain-containing protein</fullName>
    </recommendedName>
</protein>
<accession>A0A812DHT4</accession>
<dbReference type="SUPFAM" id="SSF49854">
    <property type="entry name" value="Spermadhesin, CUB domain"/>
    <property type="match status" value="1"/>
</dbReference>
<feature type="transmembrane region" description="Helical" evidence="3">
    <location>
        <begin position="181"/>
        <end position="208"/>
    </location>
</feature>
<dbReference type="CDD" id="cd00041">
    <property type="entry name" value="CUB"/>
    <property type="match status" value="1"/>
</dbReference>
<gene>
    <name evidence="5" type="ORF">SPHA_54395</name>
</gene>
<reference evidence="5" key="1">
    <citation type="submission" date="2021-01" db="EMBL/GenBank/DDBJ databases">
        <authorList>
            <person name="Li R."/>
            <person name="Bekaert M."/>
        </authorList>
    </citation>
    <scope>NUCLEOTIDE SEQUENCE</scope>
    <source>
        <strain evidence="5">Farmed</strain>
    </source>
</reference>
<dbReference type="GO" id="GO:0005615">
    <property type="term" value="C:extracellular space"/>
    <property type="evidence" value="ECO:0007669"/>
    <property type="project" value="TreeGrafter"/>
</dbReference>
<evidence type="ECO:0000256" key="1">
    <source>
        <dbReference type="ARBA" id="ARBA00023157"/>
    </source>
</evidence>
<dbReference type="SMART" id="SM00042">
    <property type="entry name" value="CUB"/>
    <property type="match status" value="1"/>
</dbReference>
<dbReference type="EMBL" id="CAHIKZ030003536">
    <property type="protein sequence ID" value="CAE1301431.1"/>
    <property type="molecule type" value="Genomic_DNA"/>
</dbReference>
<keyword evidence="3" id="KW-0472">Membrane</keyword>
<keyword evidence="3" id="KW-1133">Transmembrane helix</keyword>
<keyword evidence="1 2" id="KW-1015">Disulfide bond</keyword>
<comment type="caution">
    <text evidence="2">Lacks conserved residue(s) required for the propagation of feature annotation.</text>
</comment>
<feature type="domain" description="CUB" evidence="4">
    <location>
        <begin position="29"/>
        <end position="138"/>
    </location>
</feature>
<keyword evidence="6" id="KW-1185">Reference proteome</keyword>
<dbReference type="OrthoDB" id="431034at2759"/>
<proteinExistence type="predicted"/>
<keyword evidence="3" id="KW-0812">Transmembrane</keyword>
<name>A0A812DHT4_ACAPH</name>
<dbReference type="PANTHER" id="PTHR24255">
    <property type="entry name" value="COMPLEMENT COMPONENT 1, S SUBCOMPONENT-RELATED"/>
    <property type="match status" value="1"/>
</dbReference>
<dbReference type="InterPro" id="IPR035914">
    <property type="entry name" value="Sperma_CUB_dom_sf"/>
</dbReference>
<dbReference type="Gene3D" id="2.60.120.290">
    <property type="entry name" value="Spermadhesin, CUB domain"/>
    <property type="match status" value="1"/>
</dbReference>
<dbReference type="Proteomes" id="UP000597762">
    <property type="component" value="Unassembled WGS sequence"/>
</dbReference>